<evidence type="ECO:0008006" key="3">
    <source>
        <dbReference type="Google" id="ProtNLM"/>
    </source>
</evidence>
<protein>
    <recommendedName>
        <fullName evidence="3">Sulfotransferase domain-containing protein</fullName>
    </recommendedName>
</protein>
<accession>A0A2R8BYL2</accession>
<dbReference type="SUPFAM" id="SSF52540">
    <property type="entry name" value="P-loop containing nucleoside triphosphate hydrolases"/>
    <property type="match status" value="1"/>
</dbReference>
<dbReference type="AlphaFoldDB" id="A0A2R8BYL2"/>
<proteinExistence type="predicted"/>
<dbReference type="InterPro" id="IPR027417">
    <property type="entry name" value="P-loop_NTPase"/>
</dbReference>
<sequence>MDMRAADAAVPVLYIGGYGRSGSTVIDMALGQLPGIFGAGELGNLARHVWENDEYCACGARVRECAIWSRIVERWLEQEPVGTLGRYGALAERIEALRNPLAVIGVTASGSDFREYARLTRKLYLAIRETTGCDIIIDSSKSPSRALALSRVPGLDLSLLHLVRDGRGVAWSMMKTHDVNPSAGVQRPVGGNPALRTAHRWIVFNLLTEFATSRIPGNRSIRLRYEDFTADPFGALAPVLKMLDVAAAAQTSTAFDEIVPEHQVAGSRVRMGGPLRISRDASWEQHMPRADRSKVERRAVRLLRRYGYV</sequence>
<evidence type="ECO:0000313" key="1">
    <source>
        <dbReference type="EMBL" id="SPJ25219.1"/>
    </source>
</evidence>
<dbReference type="EMBL" id="ONZF01000007">
    <property type="protein sequence ID" value="SPJ25219.1"/>
    <property type="molecule type" value="Genomic_DNA"/>
</dbReference>
<keyword evidence="2" id="KW-1185">Reference proteome</keyword>
<organism evidence="1 2">
    <name type="scientific">Palleronia abyssalis</name>
    <dbReference type="NCBI Taxonomy" id="1501240"/>
    <lineage>
        <taxon>Bacteria</taxon>
        <taxon>Pseudomonadati</taxon>
        <taxon>Pseudomonadota</taxon>
        <taxon>Alphaproteobacteria</taxon>
        <taxon>Rhodobacterales</taxon>
        <taxon>Roseobacteraceae</taxon>
        <taxon>Palleronia</taxon>
    </lineage>
</organism>
<dbReference type="RefSeq" id="WP_108895015.1">
    <property type="nucleotide sequence ID" value="NZ_ONZF01000007.1"/>
</dbReference>
<name>A0A2R8BYL2_9RHOB</name>
<dbReference type="Pfam" id="PF13469">
    <property type="entry name" value="Sulfotransfer_3"/>
    <property type="match status" value="1"/>
</dbReference>
<dbReference type="Proteomes" id="UP000244912">
    <property type="component" value="Unassembled WGS sequence"/>
</dbReference>
<dbReference type="OrthoDB" id="7062607at2"/>
<dbReference type="Gene3D" id="3.40.50.300">
    <property type="entry name" value="P-loop containing nucleotide triphosphate hydrolases"/>
    <property type="match status" value="1"/>
</dbReference>
<reference evidence="1 2" key="1">
    <citation type="submission" date="2018-03" db="EMBL/GenBank/DDBJ databases">
        <authorList>
            <person name="Keele B.F."/>
        </authorList>
    </citation>
    <scope>NUCLEOTIDE SEQUENCE [LARGE SCALE GENOMIC DNA]</scope>
    <source>
        <strain evidence="1 2">CECT 8504</strain>
    </source>
</reference>
<evidence type="ECO:0000313" key="2">
    <source>
        <dbReference type="Proteomes" id="UP000244912"/>
    </source>
</evidence>
<gene>
    <name evidence="1" type="ORF">PAA8504_03069</name>
</gene>